<keyword evidence="5" id="KW-1185">Reference proteome</keyword>
<dbReference type="Pfam" id="PF13912">
    <property type="entry name" value="zf-C2H2_6"/>
    <property type="match status" value="1"/>
</dbReference>
<accession>A0ABY6LNJ6</accession>
<dbReference type="PROSITE" id="PS00028">
    <property type="entry name" value="ZINC_FINGER_C2H2_1"/>
    <property type="match status" value="2"/>
</dbReference>
<evidence type="ECO:0000313" key="5">
    <source>
        <dbReference type="Proteomes" id="UP001235939"/>
    </source>
</evidence>
<feature type="compositionally biased region" description="Acidic residues" evidence="2">
    <location>
        <begin position="68"/>
        <end position="84"/>
    </location>
</feature>
<gene>
    <name evidence="4" type="ORF">LAZ67_21000222</name>
</gene>
<organism evidence="4 5">
    <name type="scientific">Cordylochernes scorpioides</name>
    <dbReference type="NCBI Taxonomy" id="51811"/>
    <lineage>
        <taxon>Eukaryota</taxon>
        <taxon>Metazoa</taxon>
        <taxon>Ecdysozoa</taxon>
        <taxon>Arthropoda</taxon>
        <taxon>Chelicerata</taxon>
        <taxon>Arachnida</taxon>
        <taxon>Pseudoscorpiones</taxon>
        <taxon>Cheliferoidea</taxon>
        <taxon>Chernetidae</taxon>
        <taxon>Cordylochernes</taxon>
    </lineage>
</organism>
<proteinExistence type="predicted"/>
<dbReference type="Proteomes" id="UP001235939">
    <property type="component" value="Chromosome 21"/>
</dbReference>
<evidence type="ECO:0000256" key="1">
    <source>
        <dbReference type="PROSITE-ProRule" id="PRU00042"/>
    </source>
</evidence>
<feature type="domain" description="C2H2-type" evidence="3">
    <location>
        <begin position="111"/>
        <end position="140"/>
    </location>
</feature>
<keyword evidence="1" id="KW-0479">Metal-binding</keyword>
<reference evidence="4 5" key="1">
    <citation type="submission" date="2022-01" db="EMBL/GenBank/DDBJ databases">
        <title>A chromosomal length assembly of Cordylochernes scorpioides.</title>
        <authorList>
            <person name="Zeh D."/>
            <person name="Zeh J."/>
        </authorList>
    </citation>
    <scope>NUCLEOTIDE SEQUENCE [LARGE SCALE GENOMIC DNA]</scope>
    <source>
        <strain evidence="4">IN4F17</strain>
        <tissue evidence="4">Whole Body</tissue>
    </source>
</reference>
<keyword evidence="1" id="KW-0862">Zinc</keyword>
<dbReference type="Gene3D" id="3.30.160.60">
    <property type="entry name" value="Classic Zinc Finger"/>
    <property type="match status" value="1"/>
</dbReference>
<dbReference type="InterPro" id="IPR036236">
    <property type="entry name" value="Znf_C2H2_sf"/>
</dbReference>
<feature type="compositionally biased region" description="Basic and acidic residues" evidence="2">
    <location>
        <begin position="131"/>
        <end position="145"/>
    </location>
</feature>
<sequence length="163" mass="18202">MPHVSSNHGTCSGAIFPRGSKPFIKFDVLLGNRRFPVCDPQTWLLCAENGAEKPDGYERVEEASPSDTSEEGEAEEEDGSDSEGEATCNVCEKTYRSARLLGQHQLRRRHFGCSVCDGVFETMAALESHKESLEHWSEDDARTRDSSSSCEGELRMEELERLL</sequence>
<dbReference type="PROSITE" id="PS50157">
    <property type="entry name" value="ZINC_FINGER_C2H2_2"/>
    <property type="match status" value="1"/>
</dbReference>
<dbReference type="SMART" id="SM00355">
    <property type="entry name" value="ZnF_C2H2"/>
    <property type="match status" value="2"/>
</dbReference>
<dbReference type="InterPro" id="IPR013087">
    <property type="entry name" value="Znf_C2H2_type"/>
</dbReference>
<protein>
    <recommendedName>
        <fullName evidence="3">C2H2-type domain-containing protein</fullName>
    </recommendedName>
</protein>
<name>A0ABY6LNJ6_9ARAC</name>
<feature type="region of interest" description="Disordered" evidence="2">
    <location>
        <begin position="54"/>
        <end position="86"/>
    </location>
</feature>
<evidence type="ECO:0000259" key="3">
    <source>
        <dbReference type="PROSITE" id="PS50157"/>
    </source>
</evidence>
<dbReference type="EMBL" id="CP092883">
    <property type="protein sequence ID" value="UYV81952.1"/>
    <property type="molecule type" value="Genomic_DNA"/>
</dbReference>
<feature type="region of interest" description="Disordered" evidence="2">
    <location>
        <begin position="131"/>
        <end position="155"/>
    </location>
</feature>
<keyword evidence="1" id="KW-0863">Zinc-finger</keyword>
<evidence type="ECO:0000313" key="4">
    <source>
        <dbReference type="EMBL" id="UYV81952.1"/>
    </source>
</evidence>
<dbReference type="SUPFAM" id="SSF57667">
    <property type="entry name" value="beta-beta-alpha zinc fingers"/>
    <property type="match status" value="1"/>
</dbReference>
<evidence type="ECO:0000256" key="2">
    <source>
        <dbReference type="SAM" id="MobiDB-lite"/>
    </source>
</evidence>